<dbReference type="InterPro" id="IPR003593">
    <property type="entry name" value="AAA+_ATPase"/>
</dbReference>
<proteinExistence type="inferred from homology"/>
<evidence type="ECO:0000256" key="2">
    <source>
        <dbReference type="ARBA" id="ARBA00022448"/>
    </source>
</evidence>
<dbReference type="InterPro" id="IPR003439">
    <property type="entry name" value="ABC_transporter-like_ATP-bd"/>
</dbReference>
<dbReference type="PANTHER" id="PTHR43582">
    <property type="entry name" value="LINEARMYCIN RESISTANCE ATP-BINDING PROTEIN LNRL"/>
    <property type="match status" value="1"/>
</dbReference>
<name>A0ABT6ZQV4_9ACTN</name>
<keyword evidence="9" id="KW-1185">Reference proteome</keyword>
<evidence type="ECO:0000256" key="1">
    <source>
        <dbReference type="ARBA" id="ARBA00004413"/>
    </source>
</evidence>
<dbReference type="Pfam" id="PF13732">
    <property type="entry name" value="DrrA1-3_C"/>
    <property type="match status" value="1"/>
</dbReference>
<dbReference type="RefSeq" id="WP_274039256.1">
    <property type="nucleotide sequence ID" value="NZ_JANCPR020000004.1"/>
</dbReference>
<dbReference type="InterPro" id="IPR005894">
    <property type="entry name" value="DrrA"/>
</dbReference>
<protein>
    <submittedName>
        <fullName evidence="8">ATP-binding cassette domain-containing protein</fullName>
    </submittedName>
</protein>
<gene>
    <name evidence="8" type="ORF">NMN56_005585</name>
</gene>
<dbReference type="EMBL" id="JANCPR020000004">
    <property type="protein sequence ID" value="MDJ1131436.1"/>
    <property type="molecule type" value="Genomic_DNA"/>
</dbReference>
<dbReference type="GO" id="GO:0005524">
    <property type="term" value="F:ATP binding"/>
    <property type="evidence" value="ECO:0007669"/>
    <property type="project" value="UniProtKB-KW"/>
</dbReference>
<feature type="region of interest" description="Disordered" evidence="6">
    <location>
        <begin position="1"/>
        <end position="56"/>
    </location>
</feature>
<evidence type="ECO:0000256" key="3">
    <source>
        <dbReference type="ARBA" id="ARBA00022741"/>
    </source>
</evidence>
<evidence type="ECO:0000313" key="9">
    <source>
        <dbReference type="Proteomes" id="UP001214441"/>
    </source>
</evidence>
<dbReference type="InterPro" id="IPR017871">
    <property type="entry name" value="ABC_transporter-like_CS"/>
</dbReference>
<dbReference type="InterPro" id="IPR025302">
    <property type="entry name" value="DrrA1/2-like_C"/>
</dbReference>
<dbReference type="SUPFAM" id="SSF52540">
    <property type="entry name" value="P-loop containing nucleoside triphosphate hydrolases"/>
    <property type="match status" value="1"/>
</dbReference>
<feature type="compositionally biased region" description="Low complexity" evidence="6">
    <location>
        <begin position="9"/>
        <end position="20"/>
    </location>
</feature>
<comment type="caution">
    <text evidence="8">The sequence shown here is derived from an EMBL/GenBank/DDBJ whole genome shotgun (WGS) entry which is preliminary data.</text>
</comment>
<dbReference type="NCBIfam" id="TIGR01188">
    <property type="entry name" value="drrA"/>
    <property type="match status" value="1"/>
</dbReference>
<organism evidence="8 9">
    <name type="scientific">Streptomyces iconiensis</name>
    <dbReference type="NCBI Taxonomy" id="1384038"/>
    <lineage>
        <taxon>Bacteria</taxon>
        <taxon>Bacillati</taxon>
        <taxon>Actinomycetota</taxon>
        <taxon>Actinomycetes</taxon>
        <taxon>Kitasatosporales</taxon>
        <taxon>Streptomycetaceae</taxon>
        <taxon>Streptomyces</taxon>
    </lineage>
</organism>
<evidence type="ECO:0000313" key="8">
    <source>
        <dbReference type="EMBL" id="MDJ1131436.1"/>
    </source>
</evidence>
<dbReference type="PROSITE" id="PS50893">
    <property type="entry name" value="ABC_TRANSPORTER_2"/>
    <property type="match status" value="1"/>
</dbReference>
<feature type="domain" description="ABC transporter" evidence="7">
    <location>
        <begin position="60"/>
        <end position="290"/>
    </location>
</feature>
<keyword evidence="4 8" id="KW-0067">ATP-binding</keyword>
<keyword evidence="2" id="KW-0813">Transport</keyword>
<dbReference type="Gene3D" id="3.40.50.300">
    <property type="entry name" value="P-loop containing nucleotide triphosphate hydrolases"/>
    <property type="match status" value="1"/>
</dbReference>
<dbReference type="Proteomes" id="UP001214441">
    <property type="component" value="Unassembled WGS sequence"/>
</dbReference>
<sequence length="370" mass="39226">MTSEHTASAPLDRTAPATRRPAPRADGEAPPAPGDSTRPTAGDDAPAPGSIEATPPAAAITVRGLAKTYGTHKAVDGIDLTISPGEIFGFLGPNGAGKTTTIAMLCALTRPSAGRATVAGADVVTQPQQVRRHVGLLLQHTAVDGELTLQQNLYLHARLHQLSRVQARSRTTDVLTLTGLAARRGDRVRTLSGGMRRRLEIARSLLHQPRVLFLDEPSTGLDPNARAAIWRHLVQLRRQTGTTLYITTHYLDEAEHCDRAAIIDHGRIVAVGTPADLKAEIGDDRIHLRTADNAAAVSVLAQECGLPATGGRDGLTLRVADGARTVPLVCAALVARDITVHELSVTPPSLDDVFFHHTGRSIDTAAPEQP</sequence>
<evidence type="ECO:0000256" key="5">
    <source>
        <dbReference type="ARBA" id="ARBA00049985"/>
    </source>
</evidence>
<comment type="subcellular location">
    <subcellularLocation>
        <location evidence="1">Cell membrane</location>
        <topology evidence="1">Peripheral membrane protein</topology>
        <orientation evidence="1">Cytoplasmic side</orientation>
    </subcellularLocation>
</comment>
<dbReference type="PANTHER" id="PTHR43582:SF2">
    <property type="entry name" value="LINEARMYCIN RESISTANCE ATP-BINDING PROTEIN LNRL"/>
    <property type="match status" value="1"/>
</dbReference>
<dbReference type="PROSITE" id="PS00211">
    <property type="entry name" value="ABC_TRANSPORTER_1"/>
    <property type="match status" value="1"/>
</dbReference>
<evidence type="ECO:0000259" key="7">
    <source>
        <dbReference type="PROSITE" id="PS50893"/>
    </source>
</evidence>
<dbReference type="SMART" id="SM00382">
    <property type="entry name" value="AAA"/>
    <property type="match status" value="1"/>
</dbReference>
<comment type="similarity">
    <text evidence="5">Belongs to the ABC transporter superfamily. Drug exporter-1 (DrugE1) (TC 3.A.1.105) family.</text>
</comment>
<keyword evidence="3" id="KW-0547">Nucleotide-binding</keyword>
<dbReference type="Pfam" id="PF00005">
    <property type="entry name" value="ABC_tran"/>
    <property type="match status" value="1"/>
</dbReference>
<evidence type="ECO:0000256" key="4">
    <source>
        <dbReference type="ARBA" id="ARBA00022840"/>
    </source>
</evidence>
<evidence type="ECO:0000256" key="6">
    <source>
        <dbReference type="SAM" id="MobiDB-lite"/>
    </source>
</evidence>
<dbReference type="InterPro" id="IPR027417">
    <property type="entry name" value="P-loop_NTPase"/>
</dbReference>
<reference evidence="8 9" key="1">
    <citation type="submission" date="2023-05" db="EMBL/GenBank/DDBJ databases">
        <title>Streptantibioticus silvisoli sp. nov., acidotolerant actinomycetes 1 from pine litter.</title>
        <authorList>
            <person name="Swiecimska M."/>
            <person name="Golinska P."/>
            <person name="Sangal V."/>
            <person name="Wachnowicz B."/>
            <person name="Goodfellow M."/>
        </authorList>
    </citation>
    <scope>NUCLEOTIDE SEQUENCE [LARGE SCALE GENOMIC DNA]</scope>
    <source>
        <strain evidence="8 9">DSM 42109</strain>
    </source>
</reference>
<accession>A0ABT6ZQV4</accession>